<dbReference type="RefSeq" id="WP_051601026.1">
    <property type="nucleotide sequence ID" value="NZ_AWFF01000002.1"/>
</dbReference>
<dbReference type="EMBL" id="AWFF01000002">
    <property type="protein sequence ID" value="KCZ56976.1"/>
    <property type="molecule type" value="Genomic_DNA"/>
</dbReference>
<dbReference type="Pfam" id="PF01494">
    <property type="entry name" value="FAD_binding_3"/>
    <property type="match status" value="1"/>
</dbReference>
<dbReference type="PANTHER" id="PTHR43476">
    <property type="entry name" value="3-(3-HYDROXY-PHENYL)PROPIONATE/3-HYDROXYCINNAMIC ACID HYDROXYLASE"/>
    <property type="match status" value="1"/>
</dbReference>
<name>A0A062U9D2_9PROT</name>
<dbReference type="Proteomes" id="UP000027037">
    <property type="component" value="Unassembled WGS sequence"/>
</dbReference>
<organism evidence="3 4">
    <name type="scientific">Hyphomonas beringensis</name>
    <dbReference type="NCBI Taxonomy" id="1280946"/>
    <lineage>
        <taxon>Bacteria</taxon>
        <taxon>Pseudomonadati</taxon>
        <taxon>Pseudomonadota</taxon>
        <taxon>Alphaproteobacteria</taxon>
        <taxon>Hyphomonadales</taxon>
        <taxon>Hyphomonadaceae</taxon>
        <taxon>Hyphomonas</taxon>
    </lineage>
</organism>
<evidence type="ECO:0000259" key="2">
    <source>
        <dbReference type="Pfam" id="PF01494"/>
    </source>
</evidence>
<protein>
    <recommendedName>
        <fullName evidence="2">FAD-binding domain-containing protein</fullName>
    </recommendedName>
</protein>
<dbReference type="SUPFAM" id="SSF51905">
    <property type="entry name" value="FAD/NAD(P)-binding domain"/>
    <property type="match status" value="1"/>
</dbReference>
<proteinExistence type="predicted"/>
<keyword evidence="4" id="KW-1185">Reference proteome</keyword>
<accession>A0A062U9D2</accession>
<evidence type="ECO:0000313" key="3">
    <source>
        <dbReference type="EMBL" id="KCZ56976.1"/>
    </source>
</evidence>
<dbReference type="InterPro" id="IPR036188">
    <property type="entry name" value="FAD/NAD-bd_sf"/>
</dbReference>
<sequence length="406" mass="44929">MKELKTQCCIAGGGPAGVMLGYLLARQGVDVIVLEKHEDFFRDFRGDTVHPSTLQAMDEMGLLEGYLKKPFQKTETIGVHIDGKDIPVADFRHLPVAAPYIAMMPQWEFLNHLAEHGREIESFHLMMSAKAERYAEENGRVTGVEVTTPDGPVHIRADLVVGADGRDSTLREQSDLAVKDIGAPIDVFWFRVPRDSGNATESLGRVSADGMLVMINRGDYWQCALPFPKGADETIKVQGLDALRARLVRMAPMLENGVGELKSWDDLKLLTVQVNRLETWWKPGLLFIGDAAHAMSPVGGVGVNLAVQDAIAAARILGAPLREGRVDDADLAAVQMRREAPAEKTQAMQVMVHKTVLIPALTTTRKIHVPFPLHMLKWIPLLRRIPARLVGMGLRPEHWDTSLDRL</sequence>
<dbReference type="InterPro" id="IPR050631">
    <property type="entry name" value="PheA/TfdB_FAD_monoxygenase"/>
</dbReference>
<dbReference type="NCBIfam" id="NF004834">
    <property type="entry name" value="PRK06185.1-3"/>
    <property type="match status" value="1"/>
</dbReference>
<evidence type="ECO:0000256" key="1">
    <source>
        <dbReference type="ARBA" id="ARBA00023002"/>
    </source>
</evidence>
<dbReference type="NCBIfam" id="NF004833">
    <property type="entry name" value="PRK06185.1-1"/>
    <property type="match status" value="1"/>
</dbReference>
<keyword evidence="1" id="KW-0560">Oxidoreductase</keyword>
<comment type="caution">
    <text evidence="3">The sequence shown here is derived from an EMBL/GenBank/DDBJ whole genome shotgun (WGS) entry which is preliminary data.</text>
</comment>
<feature type="domain" description="FAD-binding" evidence="2">
    <location>
        <begin position="5"/>
        <end position="340"/>
    </location>
</feature>
<dbReference type="PATRIC" id="fig|1280946.3.peg.289"/>
<dbReference type="OrthoDB" id="9791689at2"/>
<gene>
    <name evidence="3" type="ORF">HY29_07480</name>
</gene>
<dbReference type="AlphaFoldDB" id="A0A062U9D2"/>
<evidence type="ECO:0000313" key="4">
    <source>
        <dbReference type="Proteomes" id="UP000027037"/>
    </source>
</evidence>
<dbReference type="InterPro" id="IPR002938">
    <property type="entry name" value="FAD-bd"/>
</dbReference>
<dbReference type="GO" id="GO:0016491">
    <property type="term" value="F:oxidoreductase activity"/>
    <property type="evidence" value="ECO:0007669"/>
    <property type="project" value="UniProtKB-KW"/>
</dbReference>
<reference evidence="3 4" key="1">
    <citation type="journal article" date="2014" name="Antonie Van Leeuwenhoek">
        <title>Hyphomonas beringensis sp. nov. and Hyphomonas chukchiensis sp. nov., isolated from surface seawater of the Bering Sea and Chukchi Sea.</title>
        <authorList>
            <person name="Li C."/>
            <person name="Lai Q."/>
            <person name="Li G."/>
            <person name="Dong C."/>
            <person name="Wang J."/>
            <person name="Liao Y."/>
            <person name="Shao Z."/>
        </authorList>
    </citation>
    <scope>NUCLEOTIDE SEQUENCE [LARGE SCALE GENOMIC DNA]</scope>
    <source>
        <strain evidence="3 4">25B14_1</strain>
    </source>
</reference>
<dbReference type="PANTHER" id="PTHR43476:SF5">
    <property type="entry name" value="FAD-DEPENDENT MONOOXYGENASE"/>
    <property type="match status" value="1"/>
</dbReference>
<dbReference type="STRING" id="1280946.HY29_07480"/>
<dbReference type="PRINTS" id="PR00420">
    <property type="entry name" value="RNGMNOXGNASE"/>
</dbReference>
<dbReference type="Gene3D" id="3.50.50.60">
    <property type="entry name" value="FAD/NAD(P)-binding domain"/>
    <property type="match status" value="2"/>
</dbReference>
<dbReference type="GO" id="GO:0071949">
    <property type="term" value="F:FAD binding"/>
    <property type="evidence" value="ECO:0007669"/>
    <property type="project" value="InterPro"/>
</dbReference>
<dbReference type="eggNOG" id="COG0654">
    <property type="taxonomic scope" value="Bacteria"/>
</dbReference>